<dbReference type="EMBL" id="MARB01000032">
    <property type="protein sequence ID" value="ODJ85882.1"/>
    <property type="molecule type" value="Genomic_DNA"/>
</dbReference>
<keyword evidence="1" id="KW-0732">Signal</keyword>
<comment type="caution">
    <text evidence="3">The sequence shown here is derived from an EMBL/GenBank/DDBJ whole genome shotgun (WGS) entry which is preliminary data.</text>
</comment>
<evidence type="ECO:0000313" key="3">
    <source>
        <dbReference type="EMBL" id="ODJ85882.1"/>
    </source>
</evidence>
<dbReference type="OrthoDB" id="3982782at2"/>
<evidence type="ECO:0000256" key="1">
    <source>
        <dbReference type="SAM" id="SignalP"/>
    </source>
</evidence>
<dbReference type="AlphaFoldDB" id="A0A7Z0VHY5"/>
<sequence length="303" mass="34850">MNRLIVSATFAALLPLFAVPLPCVSNERPTKLADVHLHWKWNQKEVTEPEQAINILRDNNVRLAVVTGTPPELALELQQLAPDIVIPIYGIYQDRIDWSNWYRDNELVGRVRQALESGNYRGIGELHMISGFISDWKHPNISGLFELAAVFDVPVLVHTEFSKADYLIGFCSAHPKTRFLWAHAGSVLPPDEVARALRDCENLSVELSARDPWRHVGRPIIDETGVLKADWRDLVITYPNRFMIGSDPVWPVEQLNSWDEPDTGWQQISRFLGFHREWLKQLPTEVAQKVLYNNAIDYFKWQH</sequence>
<keyword evidence="4" id="KW-1185">Reference proteome</keyword>
<feature type="chain" id="PRO_5031250623" evidence="1">
    <location>
        <begin position="19"/>
        <end position="303"/>
    </location>
</feature>
<dbReference type="Gene3D" id="3.20.20.140">
    <property type="entry name" value="Metal-dependent hydrolases"/>
    <property type="match status" value="1"/>
</dbReference>
<name>A0A7Z0VHY5_9GAMM</name>
<organism evidence="3 4">
    <name type="scientific">Candidatus Thiodiazotropha endolucinida</name>
    <dbReference type="NCBI Taxonomy" id="1655433"/>
    <lineage>
        <taxon>Bacteria</taxon>
        <taxon>Pseudomonadati</taxon>
        <taxon>Pseudomonadota</taxon>
        <taxon>Gammaproteobacteria</taxon>
        <taxon>Chromatiales</taxon>
        <taxon>Sedimenticolaceae</taxon>
        <taxon>Candidatus Thiodiazotropha</taxon>
    </lineage>
</organism>
<proteinExistence type="predicted"/>
<evidence type="ECO:0000313" key="4">
    <source>
        <dbReference type="Proteomes" id="UP000094769"/>
    </source>
</evidence>
<reference evidence="3 4" key="1">
    <citation type="submission" date="2016-06" db="EMBL/GenBank/DDBJ databases">
        <title>Genome sequence of endosymbiont of Candidatus Endolucinida thiodiazotropha.</title>
        <authorList>
            <person name="Poehlein A."/>
            <person name="Koenig S."/>
            <person name="Heiden S.E."/>
            <person name="Thuermer A."/>
            <person name="Voget S."/>
            <person name="Daniel R."/>
            <person name="Markert S."/>
            <person name="Gros O."/>
            <person name="Schweder T."/>
        </authorList>
    </citation>
    <scope>NUCLEOTIDE SEQUENCE [LARGE SCALE GENOMIC DNA]</scope>
    <source>
        <strain evidence="3 4">COS</strain>
    </source>
</reference>
<dbReference type="InterPro" id="IPR032466">
    <property type="entry name" value="Metal_Hydrolase"/>
</dbReference>
<dbReference type="InterPro" id="IPR006680">
    <property type="entry name" value="Amidohydro-rel"/>
</dbReference>
<dbReference type="GO" id="GO:0016787">
    <property type="term" value="F:hydrolase activity"/>
    <property type="evidence" value="ECO:0007669"/>
    <property type="project" value="UniProtKB-KW"/>
</dbReference>
<dbReference type="Proteomes" id="UP000094769">
    <property type="component" value="Unassembled WGS sequence"/>
</dbReference>
<protein>
    <submittedName>
        <fullName evidence="3">Amidohydrolase</fullName>
    </submittedName>
</protein>
<keyword evidence="3" id="KW-0378">Hydrolase</keyword>
<dbReference type="SUPFAM" id="SSF51556">
    <property type="entry name" value="Metallo-dependent hydrolases"/>
    <property type="match status" value="1"/>
</dbReference>
<feature type="signal peptide" evidence="1">
    <location>
        <begin position="1"/>
        <end position="18"/>
    </location>
</feature>
<dbReference type="Pfam" id="PF04909">
    <property type="entry name" value="Amidohydro_2"/>
    <property type="match status" value="1"/>
</dbReference>
<accession>A0A7Z0VHY5</accession>
<gene>
    <name evidence="3" type="ORF">CODIS_38560</name>
</gene>
<evidence type="ECO:0000259" key="2">
    <source>
        <dbReference type="Pfam" id="PF04909"/>
    </source>
</evidence>
<feature type="domain" description="Amidohydrolase-related" evidence="2">
    <location>
        <begin position="142"/>
        <end position="299"/>
    </location>
</feature>